<evidence type="ECO:0000313" key="5">
    <source>
        <dbReference type="EMBL" id="BAM81847.1"/>
    </source>
</evidence>
<dbReference type="GO" id="GO:0006886">
    <property type="term" value="P:intracellular protein transport"/>
    <property type="evidence" value="ECO:0007669"/>
    <property type="project" value="UniProtKB-UniRule"/>
</dbReference>
<dbReference type="PANTHER" id="PTHR13768">
    <property type="entry name" value="SOLUBLE NSF ATTACHMENT PROTEIN SNAP"/>
    <property type="match status" value="1"/>
</dbReference>
<accession>M1VFS9</accession>
<dbReference type="OMA" id="WSVKEYL"/>
<comment type="subcellular location">
    <subcellularLocation>
        <location evidence="4">Membrane</location>
        <topology evidence="4">Peripheral membrane protein</topology>
    </subcellularLocation>
</comment>
<dbReference type="GO" id="GO:0031201">
    <property type="term" value="C:SNARE complex"/>
    <property type="evidence" value="ECO:0007669"/>
    <property type="project" value="TreeGrafter"/>
</dbReference>
<reference evidence="5 6" key="2">
    <citation type="journal article" date="2007" name="BMC Biol.">
        <title>A 100%-complete sequence reveals unusually simple genomic features in the hot-spring red alga Cyanidioschyzon merolae.</title>
        <authorList>
            <person name="Nozaki H."/>
            <person name="Takano H."/>
            <person name="Misumi O."/>
            <person name="Terasawa K."/>
            <person name="Matsuzaki M."/>
            <person name="Maruyama S."/>
            <person name="Nishida K."/>
            <person name="Yagisawa F."/>
            <person name="Yoshida Y."/>
            <person name="Fujiwara T."/>
            <person name="Takio S."/>
            <person name="Tamura K."/>
            <person name="Chung S.J."/>
            <person name="Nakamura S."/>
            <person name="Kuroiwa H."/>
            <person name="Tanaka K."/>
            <person name="Sato N."/>
            <person name="Kuroiwa T."/>
        </authorList>
    </citation>
    <scope>NUCLEOTIDE SEQUENCE [LARGE SCALE GENOMIC DNA]</scope>
    <source>
        <strain evidence="5 6">10D</strain>
    </source>
</reference>
<keyword evidence="6" id="KW-1185">Reference proteome</keyword>
<dbReference type="CDD" id="cd15832">
    <property type="entry name" value="SNAP"/>
    <property type="match status" value="1"/>
</dbReference>
<dbReference type="Pfam" id="PF14938">
    <property type="entry name" value="SNAP"/>
    <property type="match status" value="1"/>
</dbReference>
<comment type="similarity">
    <text evidence="1 4">Belongs to the SNAP family.</text>
</comment>
<keyword evidence="4" id="KW-0472">Membrane</keyword>
<dbReference type="GeneID" id="16996054"/>
<name>M1VFS9_CYAM1</name>
<dbReference type="PANTHER" id="PTHR13768:SF8">
    <property type="entry name" value="ALPHA-SOLUBLE NSF ATTACHMENT PROTEIN"/>
    <property type="match status" value="1"/>
</dbReference>
<comment type="function">
    <text evidence="4">Required for vesicular transport between the endoplasmic reticulum and the Golgi apparatus.</text>
</comment>
<dbReference type="OrthoDB" id="9984275at2759"/>
<evidence type="ECO:0000256" key="1">
    <source>
        <dbReference type="ARBA" id="ARBA00010050"/>
    </source>
</evidence>
<dbReference type="InterPro" id="IPR011990">
    <property type="entry name" value="TPR-like_helical_dom_sf"/>
</dbReference>
<dbReference type="AlphaFoldDB" id="M1VFS9"/>
<dbReference type="eggNOG" id="KOG1586">
    <property type="taxonomic scope" value="Eukaryota"/>
</dbReference>
<keyword evidence="3 4" id="KW-0653">Protein transport</keyword>
<gene>
    <name evidence="5" type="ORF">CYME_CMP229C</name>
</gene>
<dbReference type="InterPro" id="IPR000744">
    <property type="entry name" value="NSF_attach"/>
</dbReference>
<keyword evidence="4" id="KW-0931">ER-Golgi transport</keyword>
<dbReference type="KEGG" id="cme:CYME_CMP229C"/>
<dbReference type="GO" id="GO:0005483">
    <property type="term" value="F:soluble NSF attachment protein activity"/>
    <property type="evidence" value="ECO:0007669"/>
    <property type="project" value="TreeGrafter"/>
</dbReference>
<protein>
    <submittedName>
        <fullName evidence="5">Probable alpha-soluble NSF attachment protein</fullName>
    </submittedName>
</protein>
<dbReference type="GO" id="GO:0019905">
    <property type="term" value="F:syntaxin binding"/>
    <property type="evidence" value="ECO:0007669"/>
    <property type="project" value="TreeGrafter"/>
</dbReference>
<dbReference type="PRINTS" id="PR00448">
    <property type="entry name" value="NSFATTACHMNT"/>
</dbReference>
<keyword evidence="2 4" id="KW-0813">Transport</keyword>
<dbReference type="GO" id="GO:0005774">
    <property type="term" value="C:vacuolar membrane"/>
    <property type="evidence" value="ECO:0007669"/>
    <property type="project" value="TreeGrafter"/>
</dbReference>
<dbReference type="Gramene" id="CMP229CT">
    <property type="protein sequence ID" value="CMP229CT"/>
    <property type="gene ID" value="CMP229C"/>
</dbReference>
<evidence type="ECO:0000256" key="4">
    <source>
        <dbReference type="RuleBase" id="RU367013"/>
    </source>
</evidence>
<dbReference type="Gene3D" id="1.25.40.10">
    <property type="entry name" value="Tetratricopeptide repeat domain"/>
    <property type="match status" value="1"/>
</dbReference>
<dbReference type="STRING" id="280699.M1VFS9"/>
<dbReference type="RefSeq" id="XP_005537883.1">
    <property type="nucleotide sequence ID" value="XM_005537826.1"/>
</dbReference>
<dbReference type="GO" id="GO:0035494">
    <property type="term" value="P:SNARE complex disassembly"/>
    <property type="evidence" value="ECO:0007669"/>
    <property type="project" value="TreeGrafter"/>
</dbReference>
<evidence type="ECO:0000313" key="6">
    <source>
        <dbReference type="Proteomes" id="UP000007014"/>
    </source>
</evidence>
<dbReference type="HOGENOM" id="CLU_046329_0_2_1"/>
<dbReference type="SUPFAM" id="SSF48452">
    <property type="entry name" value="TPR-like"/>
    <property type="match status" value="1"/>
</dbReference>
<evidence type="ECO:0000256" key="3">
    <source>
        <dbReference type="ARBA" id="ARBA00022927"/>
    </source>
</evidence>
<sequence length="326" mass="35715">MGLFGSGDKKPVSSRERDPRIDEAYVLLNAGESTFAAAEAAARSVARLFGLSSASAKYEEAASYFQRAGNYFKLAKKWTQAGEAYRRCADCYAHIKDHEHEAASAYVDAANCLKKPEADPAAAVTALESAMSIHTERGRFGMAARLAKERAEILESIANETTGGAAADERVAEAYQQAADLYLGEDARSHANSCLVKVAEYKALAGDYAQAIQAFEQVAKLSLENALLKYHAKDTLMRAAMCHLCASDEVGARRALQNYLQWDPSLAGSREERFLQDLMDAVTSGDIEAFTQVVSEYDSISRLDPWKTSMLLRVKNQLRQAEEDLT</sequence>
<dbReference type="EMBL" id="AP006498">
    <property type="protein sequence ID" value="BAM81847.1"/>
    <property type="molecule type" value="Genomic_DNA"/>
</dbReference>
<proteinExistence type="inferred from homology"/>
<dbReference type="Proteomes" id="UP000007014">
    <property type="component" value="Chromosome 16"/>
</dbReference>
<evidence type="ECO:0000256" key="2">
    <source>
        <dbReference type="ARBA" id="ARBA00022448"/>
    </source>
</evidence>
<organism evidence="5 6">
    <name type="scientific">Cyanidioschyzon merolae (strain NIES-3377 / 10D)</name>
    <name type="common">Unicellular red alga</name>
    <dbReference type="NCBI Taxonomy" id="280699"/>
    <lineage>
        <taxon>Eukaryota</taxon>
        <taxon>Rhodophyta</taxon>
        <taxon>Bangiophyceae</taxon>
        <taxon>Cyanidiales</taxon>
        <taxon>Cyanidiaceae</taxon>
        <taxon>Cyanidioschyzon</taxon>
    </lineage>
</organism>
<reference evidence="5 6" key="1">
    <citation type="journal article" date="2004" name="Nature">
        <title>Genome sequence of the ultrasmall unicellular red alga Cyanidioschyzon merolae 10D.</title>
        <authorList>
            <person name="Matsuzaki M."/>
            <person name="Misumi O."/>
            <person name="Shin-i T."/>
            <person name="Maruyama S."/>
            <person name="Takahara M."/>
            <person name="Miyagishima S."/>
            <person name="Mori T."/>
            <person name="Nishida K."/>
            <person name="Yagisawa F."/>
            <person name="Nishida K."/>
            <person name="Yoshida Y."/>
            <person name="Nishimura Y."/>
            <person name="Nakao S."/>
            <person name="Kobayashi T."/>
            <person name="Momoyama Y."/>
            <person name="Higashiyama T."/>
            <person name="Minoda A."/>
            <person name="Sano M."/>
            <person name="Nomoto H."/>
            <person name="Oishi K."/>
            <person name="Hayashi H."/>
            <person name="Ohta F."/>
            <person name="Nishizaka S."/>
            <person name="Haga S."/>
            <person name="Miura S."/>
            <person name="Morishita T."/>
            <person name="Kabeya Y."/>
            <person name="Terasawa K."/>
            <person name="Suzuki Y."/>
            <person name="Ishii Y."/>
            <person name="Asakawa S."/>
            <person name="Takano H."/>
            <person name="Ohta N."/>
            <person name="Kuroiwa H."/>
            <person name="Tanaka K."/>
            <person name="Shimizu N."/>
            <person name="Sugano S."/>
            <person name="Sato N."/>
            <person name="Nozaki H."/>
            <person name="Ogasawara N."/>
            <person name="Kohara Y."/>
            <person name="Kuroiwa T."/>
        </authorList>
    </citation>
    <scope>NUCLEOTIDE SEQUENCE [LARGE SCALE GENOMIC DNA]</scope>
    <source>
        <strain evidence="5 6">10D</strain>
    </source>
</reference>